<dbReference type="AlphaFoldDB" id="A0A8S9JS98"/>
<organism evidence="4">
    <name type="scientific">Brassica cretica</name>
    <name type="common">Mustard</name>
    <dbReference type="NCBI Taxonomy" id="69181"/>
    <lineage>
        <taxon>Eukaryota</taxon>
        <taxon>Viridiplantae</taxon>
        <taxon>Streptophyta</taxon>
        <taxon>Embryophyta</taxon>
        <taxon>Tracheophyta</taxon>
        <taxon>Spermatophyta</taxon>
        <taxon>Magnoliopsida</taxon>
        <taxon>eudicotyledons</taxon>
        <taxon>Gunneridae</taxon>
        <taxon>Pentapetalae</taxon>
        <taxon>rosids</taxon>
        <taxon>malvids</taxon>
        <taxon>Brassicales</taxon>
        <taxon>Brassicaceae</taxon>
        <taxon>Brassiceae</taxon>
        <taxon>Brassica</taxon>
    </lineage>
</organism>
<reference evidence="4" key="1">
    <citation type="submission" date="2019-12" db="EMBL/GenBank/DDBJ databases">
        <title>Genome sequencing and annotation of Brassica cretica.</title>
        <authorList>
            <person name="Studholme D.J."/>
            <person name="Sarris P.F."/>
        </authorList>
    </citation>
    <scope>NUCLEOTIDE SEQUENCE</scope>
    <source>
        <strain evidence="4">PFS-102/07</strain>
        <tissue evidence="4">Leaf</tissue>
    </source>
</reference>
<comment type="similarity">
    <text evidence="1 2">Belongs to the glycosyl hydrolase 31 family.</text>
</comment>
<gene>
    <name evidence="4" type="ORF">F2Q70_00036600</name>
</gene>
<evidence type="ECO:0000313" key="4">
    <source>
        <dbReference type="EMBL" id="KAF2585410.1"/>
    </source>
</evidence>
<dbReference type="GO" id="GO:0005975">
    <property type="term" value="P:carbohydrate metabolic process"/>
    <property type="evidence" value="ECO:0007669"/>
    <property type="project" value="InterPro"/>
</dbReference>
<dbReference type="InterPro" id="IPR030458">
    <property type="entry name" value="Glyco_hydro_31_AS"/>
</dbReference>
<dbReference type="Gene3D" id="3.20.20.80">
    <property type="entry name" value="Glycosidases"/>
    <property type="match status" value="1"/>
</dbReference>
<dbReference type="Pfam" id="PF01055">
    <property type="entry name" value="Glyco_hydro_31_2nd"/>
    <property type="match status" value="1"/>
</dbReference>
<dbReference type="GO" id="GO:0004553">
    <property type="term" value="F:hydrolase activity, hydrolyzing O-glycosyl compounds"/>
    <property type="evidence" value="ECO:0007669"/>
    <property type="project" value="InterPro"/>
</dbReference>
<dbReference type="PANTHER" id="PTHR22762">
    <property type="entry name" value="ALPHA-GLUCOSIDASE"/>
    <property type="match status" value="1"/>
</dbReference>
<comment type="caution">
    <text evidence="4">The sequence shown here is derived from an EMBL/GenBank/DDBJ whole genome shotgun (WGS) entry which is preliminary data.</text>
</comment>
<dbReference type="SUPFAM" id="SSF51445">
    <property type="entry name" value="(Trans)glycosidases"/>
    <property type="match status" value="1"/>
</dbReference>
<keyword evidence="2" id="KW-0326">Glycosidase</keyword>
<evidence type="ECO:0000259" key="3">
    <source>
        <dbReference type="Pfam" id="PF01055"/>
    </source>
</evidence>
<name>A0A8S9JS98_BRACR</name>
<dbReference type="EMBL" id="QGKY02000246">
    <property type="protein sequence ID" value="KAF2585410.1"/>
    <property type="molecule type" value="Genomic_DNA"/>
</dbReference>
<dbReference type="PANTHER" id="PTHR22762:SF120">
    <property type="entry name" value="HETEROGLYCAN GLUCOSIDASE 1"/>
    <property type="match status" value="1"/>
</dbReference>
<accession>A0A8S9JS98</accession>
<evidence type="ECO:0000256" key="2">
    <source>
        <dbReference type="RuleBase" id="RU361185"/>
    </source>
</evidence>
<dbReference type="InterPro" id="IPR017853">
    <property type="entry name" value="GH"/>
</dbReference>
<dbReference type="PROSITE" id="PS00129">
    <property type="entry name" value="GLYCOSYL_HYDROL_F31_1"/>
    <property type="match status" value="1"/>
</dbReference>
<protein>
    <recommendedName>
        <fullName evidence="3">Glycoside hydrolase family 31 TIM barrel domain-containing protein</fullName>
    </recommendedName>
</protein>
<keyword evidence="2" id="KW-0378">Hydrolase</keyword>
<dbReference type="InterPro" id="IPR000322">
    <property type="entry name" value="Glyco_hydro_31_TIM"/>
</dbReference>
<feature type="domain" description="Glycoside hydrolase family 31 TIM barrel" evidence="3">
    <location>
        <begin position="91"/>
        <end position="298"/>
    </location>
</feature>
<evidence type="ECO:0000256" key="1">
    <source>
        <dbReference type="ARBA" id="ARBA00007806"/>
    </source>
</evidence>
<proteinExistence type="inferred from homology"/>
<sequence length="321" mass="35697">MVSSSSSLTSGTLPSSPSFFSNDRSLPSLNPIAPSPSLPAIRSSALAVTSRSKGRRCLIRRMNVSKGDGSETAPSDMIFVPILEDGVFRFDSSVEHRNAAFPSERFPDPSALAKHLHNNGFKAIWMLDPGIKQEEGFDVYDSGSKNNVWVKGADGEPFIGEVWPGPCVFPDYTNSKARSWWANLVKDFISNGVDGIWNDMNEPAVFKVVTKTMPENNIHRGDDELGGVQYHSHYHNVYGMLMARSTYEGMELADKNKRPFVLTRAGFIGSQRYAATWTGDNLSTWEHLHMSISMVLQLVRISRAHCLLIAKLKQLVCDYHL</sequence>